<proteinExistence type="predicted"/>
<dbReference type="SUPFAM" id="SSF50249">
    <property type="entry name" value="Nucleic acid-binding proteins"/>
    <property type="match status" value="1"/>
</dbReference>
<dbReference type="InterPro" id="IPR022002">
    <property type="entry name" value="ChsH2_Znr"/>
</dbReference>
<evidence type="ECO:0000256" key="2">
    <source>
        <dbReference type="ARBA" id="ARBA00023315"/>
    </source>
</evidence>
<gene>
    <name evidence="6" type="ORF">PITCH_A1910002</name>
</gene>
<dbReference type="InterPro" id="IPR013751">
    <property type="entry name" value="ACP_syn_III_N"/>
</dbReference>
<dbReference type="Gene3D" id="3.40.47.10">
    <property type="match status" value="1"/>
</dbReference>
<dbReference type="GO" id="GO:0004315">
    <property type="term" value="F:3-oxoacyl-[acyl-carrier-protein] synthase activity"/>
    <property type="evidence" value="ECO:0007669"/>
    <property type="project" value="InterPro"/>
</dbReference>
<dbReference type="InterPro" id="IPR013747">
    <property type="entry name" value="ACP_syn_III_C"/>
</dbReference>
<accession>A0A445MVU4</accession>
<evidence type="ECO:0000313" key="6">
    <source>
        <dbReference type="EMBL" id="SPD73596.1"/>
    </source>
</evidence>
<dbReference type="SUPFAM" id="SSF53901">
    <property type="entry name" value="Thiolase-like"/>
    <property type="match status" value="2"/>
</dbReference>
<dbReference type="PANTHER" id="PTHR34069:SF3">
    <property type="entry name" value="ACYL-COA:ACYL-COA ALKYLTRANSFERASE"/>
    <property type="match status" value="1"/>
</dbReference>
<feature type="domain" description="Beta-ketoacyl-[acyl-carrier-protein] synthase III N-terminal" evidence="4">
    <location>
        <begin position="93"/>
        <end position="161"/>
    </location>
</feature>
<dbReference type="InterPro" id="IPR012340">
    <property type="entry name" value="NA-bd_OB-fold"/>
</dbReference>
<dbReference type="PANTHER" id="PTHR34069">
    <property type="entry name" value="3-OXOACYL-[ACYL-CARRIER-PROTEIN] SYNTHASE 3"/>
    <property type="match status" value="1"/>
</dbReference>
<evidence type="ECO:0000256" key="1">
    <source>
        <dbReference type="ARBA" id="ARBA00022679"/>
    </source>
</evidence>
<name>A0A445MVU4_9BACT</name>
<dbReference type="GO" id="GO:0044550">
    <property type="term" value="P:secondary metabolite biosynthetic process"/>
    <property type="evidence" value="ECO:0007669"/>
    <property type="project" value="TreeGrafter"/>
</dbReference>
<dbReference type="Pfam" id="PF08541">
    <property type="entry name" value="ACP_syn_III_C"/>
    <property type="match status" value="1"/>
</dbReference>
<evidence type="ECO:0000259" key="4">
    <source>
        <dbReference type="Pfam" id="PF08545"/>
    </source>
</evidence>
<sequence length="469" mass="51856">MIGITSIGAYVPTWRLDKGAIARQFRGEKAVANFDEDAITMAVAAGMSALDDAIRKEIGALYFACASSPYREKTAATLIGYAIDLPREIRAVDIAHSTRGGTAAILAAMDSVKAGSAKKAMVIASDMRRAKPNSNHEPNFGDGAASLVIGDTDVAVSILDSYSVSNEMMDMWKGESEDYVRSWETRFYISMGYMNTVGEAIRGLMKKTGLKPQDIAKAVIYSPDGRSVAGLAQSVGLNPKTQLQDDLFMQMGNTGTPYCLQLLAAAMENVKPGDNILLASYGNGADAILLQATDNIAKLRNKDLMRRLLESKKQVPDYVTYLRWRGHLDSAPQHVRPTPIVSAADLWRVQEGVTPFHGQKCTECGHIEWPPQRVCTKCQALDKSEPVRLSDKRARLFTHSKDMITDQFDIPMIYSVINFEGGGRMITTITDKDVKEIHNGMDLEMTYRRKFCTEGHTMYMWKAMPIRLK</sequence>
<dbReference type="Pfam" id="PF08545">
    <property type="entry name" value="ACP_syn_III"/>
    <property type="match status" value="1"/>
</dbReference>
<evidence type="ECO:0000259" key="3">
    <source>
        <dbReference type="Pfam" id="PF08541"/>
    </source>
</evidence>
<dbReference type="GO" id="GO:0006633">
    <property type="term" value="P:fatty acid biosynthetic process"/>
    <property type="evidence" value="ECO:0007669"/>
    <property type="project" value="InterPro"/>
</dbReference>
<feature type="domain" description="Beta-ketoacyl-[acyl-carrier-protein] synthase III C-terminal" evidence="3">
    <location>
        <begin position="206"/>
        <end position="285"/>
    </location>
</feature>
<dbReference type="InterPro" id="IPR016039">
    <property type="entry name" value="Thiolase-like"/>
</dbReference>
<keyword evidence="2" id="KW-0012">Acyltransferase</keyword>
<protein>
    <recommendedName>
        <fullName evidence="7">3-hydroxy-3-methylglutaryl CoA synthase</fullName>
    </recommendedName>
</protein>
<reference evidence="6" key="1">
    <citation type="submission" date="2018-01" db="EMBL/GenBank/DDBJ databases">
        <authorList>
            <person name="Regsiter A."/>
            <person name="William W."/>
        </authorList>
    </citation>
    <scope>NUCLEOTIDE SEQUENCE</scope>
    <source>
        <strain evidence="6">TRIP AH-1</strain>
    </source>
</reference>
<dbReference type="EMBL" id="OJIN01000103">
    <property type="protein sequence ID" value="SPD73596.1"/>
    <property type="molecule type" value="Genomic_DNA"/>
</dbReference>
<feature type="domain" description="ChsH2 rubredoxin-like zinc ribbon" evidence="5">
    <location>
        <begin position="358"/>
        <end position="379"/>
    </location>
</feature>
<keyword evidence="1" id="KW-0808">Transferase</keyword>
<evidence type="ECO:0008006" key="7">
    <source>
        <dbReference type="Google" id="ProtNLM"/>
    </source>
</evidence>
<dbReference type="Pfam" id="PF12172">
    <property type="entry name" value="zf-ChsH2"/>
    <property type="match status" value="1"/>
</dbReference>
<evidence type="ECO:0000259" key="5">
    <source>
        <dbReference type="Pfam" id="PF12172"/>
    </source>
</evidence>
<organism evidence="6">
    <name type="scientific">uncultured Desulfobacterium sp</name>
    <dbReference type="NCBI Taxonomy" id="201089"/>
    <lineage>
        <taxon>Bacteria</taxon>
        <taxon>Pseudomonadati</taxon>
        <taxon>Thermodesulfobacteriota</taxon>
        <taxon>Desulfobacteria</taxon>
        <taxon>Desulfobacterales</taxon>
        <taxon>Desulfobacteriaceae</taxon>
        <taxon>Desulfobacterium</taxon>
        <taxon>environmental samples</taxon>
    </lineage>
</organism>
<dbReference type="AlphaFoldDB" id="A0A445MVU4"/>
<dbReference type="CDD" id="cd00827">
    <property type="entry name" value="init_cond_enzymes"/>
    <property type="match status" value="1"/>
</dbReference>